<dbReference type="RefSeq" id="WP_242960160.1">
    <property type="nucleotide sequence ID" value="NZ_FUWV01000001.1"/>
</dbReference>
<name>A0A1T4K664_9FIRM</name>
<sequence>MPFFIPRRLIDFEYFESGEVDEEYTKLAKDYKNDIDFAFFAVNFNYSKSDYEELTPKEKTFIYKAWEDKIVRESTLLNNAVYNAIANSHRKKGKKYQKLWKKKPKSVDQDIAYNNMKIIKDIEKRDGKSWIEKIYKAGGLNASSKKRGD</sequence>
<organism evidence="1 2">
    <name type="scientific">Garciella nitratireducens DSM 15102</name>
    <dbReference type="NCBI Taxonomy" id="1121911"/>
    <lineage>
        <taxon>Bacteria</taxon>
        <taxon>Bacillati</taxon>
        <taxon>Bacillota</taxon>
        <taxon>Clostridia</taxon>
        <taxon>Eubacteriales</taxon>
        <taxon>Eubacteriaceae</taxon>
        <taxon>Garciella</taxon>
    </lineage>
</organism>
<gene>
    <name evidence="1" type="ORF">SAMN02745973_00366</name>
</gene>
<protein>
    <submittedName>
        <fullName evidence="1">Uncharacterized protein</fullName>
    </submittedName>
</protein>
<evidence type="ECO:0000313" key="1">
    <source>
        <dbReference type="EMBL" id="SJZ37901.1"/>
    </source>
</evidence>
<dbReference type="EMBL" id="FUWV01000001">
    <property type="protein sequence ID" value="SJZ37901.1"/>
    <property type="molecule type" value="Genomic_DNA"/>
</dbReference>
<reference evidence="1 2" key="1">
    <citation type="submission" date="2017-02" db="EMBL/GenBank/DDBJ databases">
        <authorList>
            <person name="Peterson S.W."/>
        </authorList>
    </citation>
    <scope>NUCLEOTIDE SEQUENCE [LARGE SCALE GENOMIC DNA]</scope>
    <source>
        <strain evidence="1 2">DSM 15102</strain>
    </source>
</reference>
<dbReference type="Proteomes" id="UP000196365">
    <property type="component" value="Unassembled WGS sequence"/>
</dbReference>
<dbReference type="AlphaFoldDB" id="A0A1T4K664"/>
<accession>A0A1T4K664</accession>
<keyword evidence="2" id="KW-1185">Reference proteome</keyword>
<proteinExistence type="predicted"/>
<evidence type="ECO:0000313" key="2">
    <source>
        <dbReference type="Proteomes" id="UP000196365"/>
    </source>
</evidence>